<evidence type="ECO:0000313" key="1">
    <source>
        <dbReference type="EMBL" id="KZV49864.1"/>
    </source>
</evidence>
<dbReference type="EMBL" id="KQ992713">
    <property type="protein sequence ID" value="KZV49864.1"/>
    <property type="molecule type" value="Genomic_DNA"/>
</dbReference>
<sequence>MALSFVHNALQVNFESVISLPSGGMLKVFQALESSNLRGFLGCSATIYEEDIQVFFANAKCRMTMWSTQWEEPRWLLQKICLLSHFSFQLKQVAVTDLPVRKVNLVKLEFSNSRVPVKSYCKKKSMKVEYRLLNDIVTKTLTSKAGSFDAVTQEWFDMMVAIMGGIKLNWSSLILEVCKAYRWENRRPFPPSRSY</sequence>
<name>A0A2Z7CYP8_9LAMI</name>
<organism evidence="1 2">
    <name type="scientific">Dorcoceras hygrometricum</name>
    <dbReference type="NCBI Taxonomy" id="472368"/>
    <lineage>
        <taxon>Eukaryota</taxon>
        <taxon>Viridiplantae</taxon>
        <taxon>Streptophyta</taxon>
        <taxon>Embryophyta</taxon>
        <taxon>Tracheophyta</taxon>
        <taxon>Spermatophyta</taxon>
        <taxon>Magnoliopsida</taxon>
        <taxon>eudicotyledons</taxon>
        <taxon>Gunneridae</taxon>
        <taxon>Pentapetalae</taxon>
        <taxon>asterids</taxon>
        <taxon>lamiids</taxon>
        <taxon>Lamiales</taxon>
        <taxon>Gesneriaceae</taxon>
        <taxon>Didymocarpoideae</taxon>
        <taxon>Trichosporeae</taxon>
        <taxon>Loxocarpinae</taxon>
        <taxon>Dorcoceras</taxon>
    </lineage>
</organism>
<proteinExistence type="predicted"/>
<dbReference type="Proteomes" id="UP000250235">
    <property type="component" value="Unassembled WGS sequence"/>
</dbReference>
<dbReference type="AlphaFoldDB" id="A0A2Z7CYP8"/>
<accession>A0A2Z7CYP8</accession>
<evidence type="ECO:0000313" key="2">
    <source>
        <dbReference type="Proteomes" id="UP000250235"/>
    </source>
</evidence>
<protein>
    <submittedName>
        <fullName evidence="1">Uncharacterized protein</fullName>
    </submittedName>
</protein>
<keyword evidence="2" id="KW-1185">Reference proteome</keyword>
<dbReference type="OrthoDB" id="1751168at2759"/>
<reference evidence="1 2" key="1">
    <citation type="journal article" date="2015" name="Proc. Natl. Acad. Sci. U.S.A.">
        <title>The resurrection genome of Boea hygrometrica: A blueprint for survival of dehydration.</title>
        <authorList>
            <person name="Xiao L."/>
            <person name="Yang G."/>
            <person name="Zhang L."/>
            <person name="Yang X."/>
            <person name="Zhao S."/>
            <person name="Ji Z."/>
            <person name="Zhou Q."/>
            <person name="Hu M."/>
            <person name="Wang Y."/>
            <person name="Chen M."/>
            <person name="Xu Y."/>
            <person name="Jin H."/>
            <person name="Xiao X."/>
            <person name="Hu G."/>
            <person name="Bao F."/>
            <person name="Hu Y."/>
            <person name="Wan P."/>
            <person name="Li L."/>
            <person name="Deng X."/>
            <person name="Kuang T."/>
            <person name="Xiang C."/>
            <person name="Zhu J.K."/>
            <person name="Oliver M.J."/>
            <person name="He Y."/>
        </authorList>
    </citation>
    <scope>NUCLEOTIDE SEQUENCE [LARGE SCALE GENOMIC DNA]</scope>
    <source>
        <strain evidence="2">cv. XS01</strain>
    </source>
</reference>
<gene>
    <name evidence="1" type="ORF">F511_40376</name>
</gene>